<accession>A0A8K0G939</accession>
<proteinExistence type="predicted"/>
<sequence length="79" mass="9072">MTQYTNRKMADIDYVCEKGDGNTREAQGLHRNNIERIVQIPNLEMEVLGTIEVHLEKSTREVTAEFQVTTATVWKILHG</sequence>
<dbReference type="EMBL" id="VTPC01008133">
    <property type="protein sequence ID" value="KAF2893232.1"/>
    <property type="molecule type" value="Genomic_DNA"/>
</dbReference>
<gene>
    <name evidence="1" type="ORF">ILUMI_12951</name>
</gene>
<keyword evidence="2" id="KW-1185">Reference proteome</keyword>
<reference evidence="1" key="1">
    <citation type="submission" date="2019-08" db="EMBL/GenBank/DDBJ databases">
        <title>The genome of the North American firefly Photinus pyralis.</title>
        <authorList>
            <consortium name="Photinus pyralis genome working group"/>
            <person name="Fallon T.R."/>
            <person name="Sander Lower S.E."/>
            <person name="Weng J.-K."/>
        </authorList>
    </citation>
    <scope>NUCLEOTIDE SEQUENCE</scope>
    <source>
        <strain evidence="1">TRF0915ILg1</strain>
        <tissue evidence="1">Whole body</tissue>
    </source>
</reference>
<protein>
    <submittedName>
        <fullName evidence="1">Uncharacterized protein</fullName>
    </submittedName>
</protein>
<comment type="caution">
    <text evidence="1">The sequence shown here is derived from an EMBL/GenBank/DDBJ whole genome shotgun (WGS) entry which is preliminary data.</text>
</comment>
<organism evidence="1 2">
    <name type="scientific">Ignelater luminosus</name>
    <name type="common">Cucubano</name>
    <name type="synonym">Pyrophorus luminosus</name>
    <dbReference type="NCBI Taxonomy" id="2038154"/>
    <lineage>
        <taxon>Eukaryota</taxon>
        <taxon>Metazoa</taxon>
        <taxon>Ecdysozoa</taxon>
        <taxon>Arthropoda</taxon>
        <taxon>Hexapoda</taxon>
        <taxon>Insecta</taxon>
        <taxon>Pterygota</taxon>
        <taxon>Neoptera</taxon>
        <taxon>Endopterygota</taxon>
        <taxon>Coleoptera</taxon>
        <taxon>Polyphaga</taxon>
        <taxon>Elateriformia</taxon>
        <taxon>Elateroidea</taxon>
        <taxon>Elateridae</taxon>
        <taxon>Agrypninae</taxon>
        <taxon>Pyrophorini</taxon>
        <taxon>Ignelater</taxon>
    </lineage>
</organism>
<evidence type="ECO:0000313" key="1">
    <source>
        <dbReference type="EMBL" id="KAF2893232.1"/>
    </source>
</evidence>
<name>A0A8K0G939_IGNLU</name>
<dbReference type="AlphaFoldDB" id="A0A8K0G939"/>
<evidence type="ECO:0000313" key="2">
    <source>
        <dbReference type="Proteomes" id="UP000801492"/>
    </source>
</evidence>
<dbReference type="Proteomes" id="UP000801492">
    <property type="component" value="Unassembled WGS sequence"/>
</dbReference>